<name>A0A3E0I1Z8_9PSEU</name>
<proteinExistence type="predicted"/>
<dbReference type="SUPFAM" id="SSF46894">
    <property type="entry name" value="C-terminal effector domain of the bipartite response regulators"/>
    <property type="match status" value="1"/>
</dbReference>
<dbReference type="SUPFAM" id="SSF48452">
    <property type="entry name" value="TPR-like"/>
    <property type="match status" value="1"/>
</dbReference>
<dbReference type="InterPro" id="IPR016032">
    <property type="entry name" value="Sig_transdc_resp-reg_C-effctor"/>
</dbReference>
<dbReference type="RefSeq" id="WP_170217481.1">
    <property type="nucleotide sequence ID" value="NZ_CP144375.1"/>
</dbReference>
<dbReference type="InterPro" id="IPR011990">
    <property type="entry name" value="TPR-like_helical_dom_sf"/>
</dbReference>
<dbReference type="GO" id="GO:0005524">
    <property type="term" value="F:ATP binding"/>
    <property type="evidence" value="ECO:0007669"/>
    <property type="project" value="UniProtKB-KW"/>
</dbReference>
<keyword evidence="2" id="KW-0067">ATP-binding</keyword>
<dbReference type="Gene3D" id="1.10.10.10">
    <property type="entry name" value="Winged helix-like DNA-binding domain superfamily/Winged helix DNA-binding domain"/>
    <property type="match status" value="1"/>
</dbReference>
<dbReference type="SMART" id="SM00421">
    <property type="entry name" value="HTH_LUXR"/>
    <property type="match status" value="1"/>
</dbReference>
<dbReference type="InterPro" id="IPR036388">
    <property type="entry name" value="WH-like_DNA-bd_sf"/>
</dbReference>
<dbReference type="Proteomes" id="UP000256269">
    <property type="component" value="Unassembled WGS sequence"/>
</dbReference>
<dbReference type="GO" id="GO:0003677">
    <property type="term" value="F:DNA binding"/>
    <property type="evidence" value="ECO:0007669"/>
    <property type="project" value="InterPro"/>
</dbReference>
<dbReference type="InterPro" id="IPR027417">
    <property type="entry name" value="P-loop_NTPase"/>
</dbReference>
<dbReference type="AlphaFoldDB" id="A0A3E0I1Z8"/>
<evidence type="ECO:0000313" key="5">
    <source>
        <dbReference type="Proteomes" id="UP000256269"/>
    </source>
</evidence>
<evidence type="ECO:0000313" key="4">
    <source>
        <dbReference type="EMBL" id="REH52205.1"/>
    </source>
</evidence>
<protein>
    <submittedName>
        <fullName evidence="4">Regulatory LuxR family protein</fullName>
    </submittedName>
</protein>
<dbReference type="CDD" id="cd06170">
    <property type="entry name" value="LuxR_C_like"/>
    <property type="match status" value="1"/>
</dbReference>
<dbReference type="PANTHER" id="PTHR16305:SF35">
    <property type="entry name" value="TRANSCRIPTIONAL ACTIVATOR DOMAIN"/>
    <property type="match status" value="1"/>
</dbReference>
<evidence type="ECO:0000259" key="3">
    <source>
        <dbReference type="PROSITE" id="PS50043"/>
    </source>
</evidence>
<dbReference type="Pfam" id="PF00196">
    <property type="entry name" value="GerE"/>
    <property type="match status" value="1"/>
</dbReference>
<dbReference type="EMBL" id="QUNO01000003">
    <property type="protein sequence ID" value="REH52205.1"/>
    <property type="molecule type" value="Genomic_DNA"/>
</dbReference>
<sequence length="972" mass="103465">MTGRRERTRGTAEDPDRAPLVGRADALRSVDKTLDRAGKGAFQLLELVGEPGVGKSRLLAEAVAAARGKGMLTLVGRASEFERDAPLAAVADALDDHLETLSDRQLARLSDGERRLLGSVFAGIATDVPAEATDRYRLYRAVRGLLELLAESGGMVLVLDDVHWADESSVELLDHLLRHPPRGRLVVAVAYRPGQASPLLVAALGLAQPTRRVRLDVAPLTEQETEELLGPDVNHTRRRWLFEASGGNPFYLEALSRMNGGRVPAPRDAQSEAFPSMTAEVPDTVRAALLMELTSLSRIGQLVAKAAAVVGDEFEPAAVAAAGEIAESDALTALDELVARDVVRPDAARFRFRHPLVRHAAYASAKAGWRMGAHGRAAHFLRGKGAQPQMLAHHVVNSAPFGDLASVGELASAAQAVVSRAPATAAHWLGNALRLLPDNEATRPTRCNLLLALGNAQLTSGQLGAGRDSAREALQLLPAEDLTRRAIAARLCATTERMLGSREAAKAVLLAELRKLPDPLMVEAAPLYLRLAVEYVGTGEAAECARMLEELTKLDHLDPPTAFAATALGVMPAYIAGDIPGALDRLDEVDRLMSRLTAAEITPWMDICAWLCWAELMVGRHSSALARLDRVTELARSTGQQFVLAYLLSAKIFALGRMGRLTEAATVAEEACDIARLVGSGDAQTIALTSQALVLAWAGEYPAALKAASGGAQANQPSKVYWSVLAGCMRSLVLIYSRDLEAGKPAVLAACDEFELEGVRDETLMLICLEAIAHAEAIAGNPGAGLPLADRADAIRHPDHEVNVAIADLIRAHAVSGSDPSTSARLALRAADTLTGPDYRLEEGRARLRAGQSLAAAGDRAGGLRQLAIAAELFATAGARGLHAQATEAQRRLGQRVPVPRGGRRPELPFGLSAREFEVARLVVEGRTNAQIAERLSLSLRTVETHLTRVFGKTGVPARGGLGRVLGPHLEN</sequence>
<organism evidence="4 5">
    <name type="scientific">Kutzneria buriramensis</name>
    <dbReference type="NCBI Taxonomy" id="1045776"/>
    <lineage>
        <taxon>Bacteria</taxon>
        <taxon>Bacillati</taxon>
        <taxon>Actinomycetota</taxon>
        <taxon>Actinomycetes</taxon>
        <taxon>Pseudonocardiales</taxon>
        <taxon>Pseudonocardiaceae</taxon>
        <taxon>Kutzneria</taxon>
    </lineage>
</organism>
<dbReference type="Pfam" id="PF13191">
    <property type="entry name" value="AAA_16"/>
    <property type="match status" value="1"/>
</dbReference>
<comment type="caution">
    <text evidence="4">The sequence shown here is derived from an EMBL/GenBank/DDBJ whole genome shotgun (WGS) entry which is preliminary data.</text>
</comment>
<dbReference type="SUPFAM" id="SSF52540">
    <property type="entry name" value="P-loop containing nucleoside triphosphate hydrolases"/>
    <property type="match status" value="1"/>
</dbReference>
<dbReference type="InterPro" id="IPR041664">
    <property type="entry name" value="AAA_16"/>
</dbReference>
<keyword evidence="1" id="KW-0547">Nucleotide-binding</keyword>
<evidence type="ECO:0000256" key="2">
    <source>
        <dbReference type="ARBA" id="ARBA00022840"/>
    </source>
</evidence>
<dbReference type="GO" id="GO:0004016">
    <property type="term" value="F:adenylate cyclase activity"/>
    <property type="evidence" value="ECO:0007669"/>
    <property type="project" value="TreeGrafter"/>
</dbReference>
<reference evidence="4 5" key="1">
    <citation type="submission" date="2018-08" db="EMBL/GenBank/DDBJ databases">
        <title>Genomic Encyclopedia of Archaeal and Bacterial Type Strains, Phase II (KMG-II): from individual species to whole genera.</title>
        <authorList>
            <person name="Goeker M."/>
        </authorList>
    </citation>
    <scope>NUCLEOTIDE SEQUENCE [LARGE SCALE GENOMIC DNA]</scope>
    <source>
        <strain evidence="4 5">DSM 45791</strain>
    </source>
</reference>
<dbReference type="InterPro" id="IPR000792">
    <property type="entry name" value="Tscrpt_reg_LuxR_C"/>
</dbReference>
<dbReference type="Gene3D" id="1.25.40.10">
    <property type="entry name" value="Tetratricopeptide repeat domain"/>
    <property type="match status" value="1"/>
</dbReference>
<dbReference type="PROSITE" id="PS00622">
    <property type="entry name" value="HTH_LUXR_1"/>
    <property type="match status" value="1"/>
</dbReference>
<evidence type="ECO:0000256" key="1">
    <source>
        <dbReference type="ARBA" id="ARBA00022741"/>
    </source>
</evidence>
<keyword evidence="5" id="KW-1185">Reference proteome</keyword>
<dbReference type="PROSITE" id="PS50043">
    <property type="entry name" value="HTH_LUXR_2"/>
    <property type="match status" value="1"/>
</dbReference>
<accession>A0A3E0I1Z8</accession>
<dbReference type="GO" id="GO:0006355">
    <property type="term" value="P:regulation of DNA-templated transcription"/>
    <property type="evidence" value="ECO:0007669"/>
    <property type="project" value="InterPro"/>
</dbReference>
<dbReference type="PRINTS" id="PR00038">
    <property type="entry name" value="HTHLUXR"/>
</dbReference>
<dbReference type="GO" id="GO:0005737">
    <property type="term" value="C:cytoplasm"/>
    <property type="evidence" value="ECO:0007669"/>
    <property type="project" value="TreeGrafter"/>
</dbReference>
<gene>
    <name evidence="4" type="ORF">BCF44_103657</name>
</gene>
<feature type="domain" description="HTH luxR-type" evidence="3">
    <location>
        <begin position="905"/>
        <end position="970"/>
    </location>
</feature>
<dbReference type="PANTHER" id="PTHR16305">
    <property type="entry name" value="TESTICULAR SOLUBLE ADENYLYL CYCLASE"/>
    <property type="match status" value="1"/>
</dbReference>
<dbReference type="Gene3D" id="3.40.50.300">
    <property type="entry name" value="P-loop containing nucleotide triphosphate hydrolases"/>
    <property type="match status" value="1"/>
</dbReference>